<dbReference type="AlphaFoldDB" id="A0AAD9K4T1"/>
<feature type="compositionally biased region" description="Basic and acidic residues" evidence="2">
    <location>
        <begin position="188"/>
        <end position="206"/>
    </location>
</feature>
<keyword evidence="1" id="KW-0175">Coiled coil</keyword>
<evidence type="ECO:0000313" key="4">
    <source>
        <dbReference type="Proteomes" id="UP001208570"/>
    </source>
</evidence>
<evidence type="ECO:0000256" key="1">
    <source>
        <dbReference type="SAM" id="Coils"/>
    </source>
</evidence>
<sequence length="562" mass="64044">MSKRGGHRRLNQMNGDYLSQLKKPLRSEMNRHVIGTNKAVTTLMNKRLDLYFKDKNIALEKIRRRQEDVYGTMLRVLKEKKILQRTTYKRRQEEIWQTINKPAGGKRKADVVQLENGTPKEVDSTEQPNNVDNCQNEEKAASNGSGDVGNDQLRDSYASKEVQRPIRTYERRAKVLEVTKKSPLAPITRERSDIRKEPNVDGKENNSNHLLGADPSTFPNIGKRLDLLPGIKLMAADDAPISDERSATDLIIESVSRAQRVSDAPVPEDDVLGGSSSGSYQFSPRRFGRDSPPMPPISESSRNLRPPAALGGDQTYSEAVDGKNRDKDEACDNDEAPTPIPTIGEQSGHAIAKYRTGSNDNYSGEQNEKTKKGLSLAERNRRRAAARLRRRHEELQSEPLTIYVKDNSGNYVPSNTEFKRRQFQPPSSKEKYFQKKMLRAQMEARLEQQRKLEAFFERMAAEERERQRIREAFKRQAIEEAEEMRRKLQEESEKLGFSPSQLVSLFSKGMLPKGIDPSSFEAIRYCKYIRIYPLNYNEVTTTSGEATDEDKVTSWSSTKLHS</sequence>
<proteinExistence type="predicted"/>
<reference evidence="3" key="1">
    <citation type="journal article" date="2023" name="Mol. Biol. Evol.">
        <title>Third-Generation Sequencing Reveals the Adaptive Role of the Epigenome in Three Deep-Sea Polychaetes.</title>
        <authorList>
            <person name="Perez M."/>
            <person name="Aroh O."/>
            <person name="Sun Y."/>
            <person name="Lan Y."/>
            <person name="Juniper S.K."/>
            <person name="Young C.R."/>
            <person name="Angers B."/>
            <person name="Qian P.Y."/>
        </authorList>
    </citation>
    <scope>NUCLEOTIDE SEQUENCE</scope>
    <source>
        <strain evidence="3">P08H-3</strain>
    </source>
</reference>
<feature type="coiled-coil region" evidence="1">
    <location>
        <begin position="445"/>
        <end position="498"/>
    </location>
</feature>
<feature type="region of interest" description="Disordered" evidence="2">
    <location>
        <begin position="188"/>
        <end position="215"/>
    </location>
</feature>
<feature type="compositionally biased region" description="Basic and acidic residues" evidence="2">
    <location>
        <begin position="320"/>
        <end position="330"/>
    </location>
</feature>
<name>A0AAD9K4T1_9ANNE</name>
<feature type="region of interest" description="Disordered" evidence="2">
    <location>
        <begin position="543"/>
        <end position="562"/>
    </location>
</feature>
<evidence type="ECO:0000313" key="3">
    <source>
        <dbReference type="EMBL" id="KAK2164926.1"/>
    </source>
</evidence>
<gene>
    <name evidence="3" type="ORF">LSH36_57g01046</name>
</gene>
<feature type="compositionally biased region" description="Polar residues" evidence="2">
    <location>
        <begin position="553"/>
        <end position="562"/>
    </location>
</feature>
<organism evidence="3 4">
    <name type="scientific">Paralvinella palmiformis</name>
    <dbReference type="NCBI Taxonomy" id="53620"/>
    <lineage>
        <taxon>Eukaryota</taxon>
        <taxon>Metazoa</taxon>
        <taxon>Spiralia</taxon>
        <taxon>Lophotrochozoa</taxon>
        <taxon>Annelida</taxon>
        <taxon>Polychaeta</taxon>
        <taxon>Sedentaria</taxon>
        <taxon>Canalipalpata</taxon>
        <taxon>Terebellida</taxon>
        <taxon>Terebelliformia</taxon>
        <taxon>Alvinellidae</taxon>
        <taxon>Paralvinella</taxon>
    </lineage>
</organism>
<accession>A0AAD9K4T1</accession>
<feature type="region of interest" description="Disordered" evidence="2">
    <location>
        <begin position="117"/>
        <end position="165"/>
    </location>
</feature>
<dbReference type="Proteomes" id="UP001208570">
    <property type="component" value="Unassembled WGS sequence"/>
</dbReference>
<keyword evidence="4" id="KW-1185">Reference proteome</keyword>
<evidence type="ECO:0000256" key="2">
    <source>
        <dbReference type="SAM" id="MobiDB-lite"/>
    </source>
</evidence>
<feature type="compositionally biased region" description="Basic and acidic residues" evidence="2">
    <location>
        <begin position="152"/>
        <end position="165"/>
    </location>
</feature>
<feature type="compositionally biased region" description="Polar residues" evidence="2">
    <location>
        <begin position="125"/>
        <end position="134"/>
    </location>
</feature>
<dbReference type="EMBL" id="JAODUP010000057">
    <property type="protein sequence ID" value="KAK2164926.1"/>
    <property type="molecule type" value="Genomic_DNA"/>
</dbReference>
<feature type="region of interest" description="Disordered" evidence="2">
    <location>
        <begin position="258"/>
        <end position="348"/>
    </location>
</feature>
<comment type="caution">
    <text evidence="3">The sequence shown here is derived from an EMBL/GenBank/DDBJ whole genome shotgun (WGS) entry which is preliminary data.</text>
</comment>
<protein>
    <submittedName>
        <fullName evidence="3">Uncharacterized protein</fullName>
    </submittedName>
</protein>